<dbReference type="GO" id="GO:0005840">
    <property type="term" value="C:ribosome"/>
    <property type="evidence" value="ECO:0007669"/>
    <property type="project" value="UniProtKB-KW"/>
</dbReference>
<protein>
    <submittedName>
        <fullName evidence="4">Ribosomal protein L7/L12</fullName>
    </submittedName>
</protein>
<dbReference type="Proteomes" id="UP000631670">
    <property type="component" value="Unassembled WGS sequence"/>
</dbReference>
<comment type="caution">
    <text evidence="4">The sequence shown here is derived from an EMBL/GenBank/DDBJ whole genome shotgun (WGS) entry which is preliminary data.</text>
</comment>
<accession>A0ABR9IDW2</accession>
<reference evidence="4 5" key="1">
    <citation type="submission" date="2020-10" db="EMBL/GenBank/DDBJ databases">
        <title>Sequencing the genomes of 1000 actinobacteria strains.</title>
        <authorList>
            <person name="Klenk H.-P."/>
        </authorList>
    </citation>
    <scope>NUCLEOTIDE SEQUENCE [LARGE SCALE GENOMIC DNA]</scope>
    <source>
        <strain evidence="4 5">DSM 44653</strain>
    </source>
</reference>
<name>A0ABR9IDW2_9PSEU</name>
<dbReference type="InterPro" id="IPR000206">
    <property type="entry name" value="Ribosomal_bL12"/>
</dbReference>
<dbReference type="InterPro" id="IPR013823">
    <property type="entry name" value="Ribosomal_bL12_C"/>
</dbReference>
<evidence type="ECO:0000313" key="4">
    <source>
        <dbReference type="EMBL" id="MBE1501369.1"/>
    </source>
</evidence>
<dbReference type="PANTHER" id="PTHR45987">
    <property type="entry name" value="39S RIBOSOMAL PROTEIN L12"/>
    <property type="match status" value="1"/>
</dbReference>
<evidence type="ECO:0000256" key="1">
    <source>
        <dbReference type="ARBA" id="ARBA00022980"/>
    </source>
</evidence>
<keyword evidence="1 4" id="KW-0689">Ribosomal protein</keyword>
<feature type="domain" description="Large ribosomal subunit protein bL12 C-terminal" evidence="3">
    <location>
        <begin position="155"/>
        <end position="221"/>
    </location>
</feature>
<dbReference type="Pfam" id="PF00542">
    <property type="entry name" value="Ribosomal_L12"/>
    <property type="match status" value="1"/>
</dbReference>
<dbReference type="PANTHER" id="PTHR45987:SF4">
    <property type="entry name" value="LARGE RIBOSOMAL SUBUNIT PROTEIN BL12M"/>
    <property type="match status" value="1"/>
</dbReference>
<dbReference type="EMBL" id="JADBEG010000001">
    <property type="protein sequence ID" value="MBE1501369.1"/>
    <property type="molecule type" value="Genomic_DNA"/>
</dbReference>
<keyword evidence="5" id="KW-1185">Reference proteome</keyword>
<proteinExistence type="predicted"/>
<dbReference type="RefSeq" id="WP_086862639.1">
    <property type="nucleotide sequence ID" value="NZ_JADBEG010000001.1"/>
</dbReference>
<evidence type="ECO:0000313" key="5">
    <source>
        <dbReference type="Proteomes" id="UP000631670"/>
    </source>
</evidence>
<dbReference type="SUPFAM" id="SSF54736">
    <property type="entry name" value="ClpS-like"/>
    <property type="match status" value="1"/>
</dbReference>
<evidence type="ECO:0000259" key="3">
    <source>
        <dbReference type="Pfam" id="PF00542"/>
    </source>
</evidence>
<gene>
    <name evidence="4" type="ORF">H4696_008469</name>
</gene>
<dbReference type="Gene3D" id="3.30.1390.10">
    <property type="match status" value="1"/>
</dbReference>
<organism evidence="4 5">
    <name type="scientific">Amycolatopsis lexingtonensis</name>
    <dbReference type="NCBI Taxonomy" id="218822"/>
    <lineage>
        <taxon>Bacteria</taxon>
        <taxon>Bacillati</taxon>
        <taxon>Actinomycetota</taxon>
        <taxon>Actinomycetes</taxon>
        <taxon>Pseudonocardiales</taxon>
        <taxon>Pseudonocardiaceae</taxon>
        <taxon>Amycolatopsis</taxon>
    </lineage>
</organism>
<keyword evidence="2" id="KW-0687">Ribonucleoprotein</keyword>
<evidence type="ECO:0000256" key="2">
    <source>
        <dbReference type="ARBA" id="ARBA00023274"/>
    </source>
</evidence>
<dbReference type="InterPro" id="IPR014719">
    <property type="entry name" value="Ribosomal_bL12_C/ClpS-like"/>
</dbReference>
<sequence>MSPWAVVVLLLAIIAGAVGVKVMRSATLAGADLEEGVIAVFEGLRLTRTAVVEGTGDRALHHPVAGLSARVEIRSAEHSRVTVPRVLLLGLLALAVKKRGYESEAHLVVEGPGTTLERAVSLRRHPDGAAAAQEFAERLNHLDAAPARARSRDRFDVALLDAGAHQVEVVRAVRRLVRGIGLLDAKELVTGTPSILLAQVPGSQAEAAREELEKAGAAVELL</sequence>